<dbReference type="Gene3D" id="3.40.50.300">
    <property type="entry name" value="P-loop containing nucleotide triphosphate hydrolases"/>
    <property type="match status" value="1"/>
</dbReference>
<organism evidence="1 2">
    <name type="scientific">Fusobacterium necrophorum subsp. funduliforme</name>
    <dbReference type="NCBI Taxonomy" id="143387"/>
    <lineage>
        <taxon>Bacteria</taxon>
        <taxon>Fusobacteriati</taxon>
        <taxon>Fusobacteriota</taxon>
        <taxon>Fusobacteriia</taxon>
        <taxon>Fusobacteriales</taxon>
        <taxon>Fusobacteriaceae</taxon>
        <taxon>Fusobacterium</taxon>
    </lineage>
</organism>
<evidence type="ECO:0000313" key="2">
    <source>
        <dbReference type="Proteomes" id="UP000075816"/>
    </source>
</evidence>
<dbReference type="AlphaFoldDB" id="A0A162J5L2"/>
<evidence type="ECO:0000313" key="1">
    <source>
        <dbReference type="EMBL" id="KYL05179.1"/>
    </source>
</evidence>
<dbReference type="SUPFAM" id="SSF52540">
    <property type="entry name" value="P-loop containing nucleoside triphosphate hydrolases"/>
    <property type="match status" value="1"/>
</dbReference>
<proteinExistence type="predicted"/>
<accession>A0A162J5L2</accession>
<reference evidence="1 2" key="1">
    <citation type="submission" date="2016-03" db="EMBL/GenBank/DDBJ databases">
        <title>Comparative genomics of human isolates of Fusobacterium necrophorum.</title>
        <authorList>
            <person name="Jensen A."/>
            <person name="Bank S."/>
            <person name="Andersen P.S."/>
            <person name="Kristensen L.H."/>
            <person name="Prag J."/>
        </authorList>
    </citation>
    <scope>NUCLEOTIDE SEQUENCE [LARGE SCALE GENOMIC DNA]</scope>
    <source>
        <strain evidence="1 2">LS_1264</strain>
    </source>
</reference>
<sequence length="173" mass="20683">MGKSATGKSTIINYITKRNSDFFSVKSYSDRPIRENDPNDINTHIFVDKKFKKKNVLSIYEDKTNNYENWITDDCFHEEKINLFAIDSISFIDFYTKYNKRYEIIGVYLYLDEKEREQRFKKRSSLPFSSEEHLSHKHLDDNKTPYIMINITNKDISACVESFDQISFVHFRK</sequence>
<comment type="caution">
    <text evidence="1">The sequence shown here is derived from an EMBL/GenBank/DDBJ whole genome shotgun (WGS) entry which is preliminary data.</text>
</comment>
<dbReference type="Proteomes" id="UP000075816">
    <property type="component" value="Unassembled WGS sequence"/>
</dbReference>
<protein>
    <recommendedName>
        <fullName evidence="3">Guanylate kinase</fullName>
    </recommendedName>
</protein>
<gene>
    <name evidence="1" type="ORF">A2J07_00155</name>
</gene>
<dbReference type="InterPro" id="IPR027417">
    <property type="entry name" value="P-loop_NTPase"/>
</dbReference>
<name>A0A162J5L2_9FUSO</name>
<dbReference type="EMBL" id="LVEA01000001">
    <property type="protein sequence ID" value="KYL05179.1"/>
    <property type="molecule type" value="Genomic_DNA"/>
</dbReference>
<evidence type="ECO:0008006" key="3">
    <source>
        <dbReference type="Google" id="ProtNLM"/>
    </source>
</evidence>